<dbReference type="GO" id="GO:0000287">
    <property type="term" value="F:magnesium ion binding"/>
    <property type="evidence" value="ECO:0007669"/>
    <property type="project" value="TreeGrafter"/>
</dbReference>
<dbReference type="CDD" id="cd07516">
    <property type="entry name" value="HAD_Pase"/>
    <property type="match status" value="1"/>
</dbReference>
<dbReference type="Pfam" id="PF08282">
    <property type="entry name" value="Hydrolase_3"/>
    <property type="match status" value="1"/>
</dbReference>
<name>Q0B097_SYNWW</name>
<dbReference type="EMBL" id="CP000448">
    <property type="protein sequence ID" value="ABI67607.1"/>
    <property type="molecule type" value="Genomic_DNA"/>
</dbReference>
<evidence type="ECO:0000313" key="1">
    <source>
        <dbReference type="EMBL" id="ABI67607.1"/>
    </source>
</evidence>
<protein>
    <recommendedName>
        <fullName evidence="3">Cof-like hydrolase</fullName>
    </recommendedName>
</protein>
<dbReference type="Gene3D" id="3.30.1240.10">
    <property type="match status" value="1"/>
</dbReference>
<dbReference type="RefSeq" id="WP_011639716.1">
    <property type="nucleotide sequence ID" value="NC_008346.1"/>
</dbReference>
<dbReference type="AlphaFoldDB" id="Q0B097"/>
<dbReference type="PANTHER" id="PTHR10000">
    <property type="entry name" value="PHOSPHOSERINE PHOSPHATASE"/>
    <property type="match status" value="1"/>
</dbReference>
<dbReference type="Proteomes" id="UP000001968">
    <property type="component" value="Chromosome"/>
</dbReference>
<dbReference type="KEGG" id="swo:Swol_0258"/>
<dbReference type="SFLD" id="SFLDG01144">
    <property type="entry name" value="C2.B.4:_PGP_Like"/>
    <property type="match status" value="1"/>
</dbReference>
<dbReference type="GO" id="GO:0005829">
    <property type="term" value="C:cytosol"/>
    <property type="evidence" value="ECO:0007669"/>
    <property type="project" value="TreeGrafter"/>
</dbReference>
<dbReference type="InterPro" id="IPR006379">
    <property type="entry name" value="HAD-SF_hydro_IIB"/>
</dbReference>
<keyword evidence="2" id="KW-1185">Reference proteome</keyword>
<reference evidence="2" key="1">
    <citation type="journal article" date="2010" name="Environ. Microbiol.">
        <title>The genome of Syntrophomonas wolfei: new insights into syntrophic metabolism and biohydrogen production.</title>
        <authorList>
            <person name="Sieber J.R."/>
            <person name="Sims D.R."/>
            <person name="Han C."/>
            <person name="Kim E."/>
            <person name="Lykidis A."/>
            <person name="Lapidus A.L."/>
            <person name="McDonnald E."/>
            <person name="Rohlin L."/>
            <person name="Culley D.E."/>
            <person name="Gunsalus R."/>
            <person name="McInerney M.J."/>
        </authorList>
    </citation>
    <scope>NUCLEOTIDE SEQUENCE [LARGE SCALE GENOMIC DNA]</scope>
    <source>
        <strain evidence="2">DSM 2245B / Goettingen</strain>
    </source>
</reference>
<sequence>MSIELVAIDLDDTLLDSTWKIPESCLEAISQVQRKGVRVTLATGRMFRSALPYAQQLKVDIPLITYQGALVKNSFSQEVLYYEPLPRKLAAEIMIFFKERGIFYQSYFNDCFCIERWSPEAQYYAELSGMEPLFYDDLIAVSREQDTPKILASIFDERLMLAIEEELNRRYGEELYITRSKPVFLEVMKRSVDKGLALKMLARYFGIPREKVLAFGDSYNDLAMIKWAGIGVAMGNAPEVVKEAADYLAPSNEEEGVAHVLHELILDK</sequence>
<dbReference type="PANTHER" id="PTHR10000:SF8">
    <property type="entry name" value="HAD SUPERFAMILY HYDROLASE-LIKE, TYPE 3"/>
    <property type="match status" value="1"/>
</dbReference>
<evidence type="ECO:0000313" key="2">
    <source>
        <dbReference type="Proteomes" id="UP000001968"/>
    </source>
</evidence>
<dbReference type="NCBIfam" id="TIGR00099">
    <property type="entry name" value="Cof-subfamily"/>
    <property type="match status" value="1"/>
</dbReference>
<organism evidence="1 2">
    <name type="scientific">Syntrophomonas wolfei subsp. wolfei (strain DSM 2245B / Goettingen)</name>
    <dbReference type="NCBI Taxonomy" id="335541"/>
    <lineage>
        <taxon>Bacteria</taxon>
        <taxon>Bacillati</taxon>
        <taxon>Bacillota</taxon>
        <taxon>Clostridia</taxon>
        <taxon>Eubacteriales</taxon>
        <taxon>Syntrophomonadaceae</taxon>
        <taxon>Syntrophomonas</taxon>
    </lineage>
</organism>
<dbReference type="NCBIfam" id="TIGR01484">
    <property type="entry name" value="HAD-SF-IIB"/>
    <property type="match status" value="1"/>
</dbReference>
<gene>
    <name evidence="1" type="ordered locus">Swol_0258</name>
</gene>
<dbReference type="HOGENOM" id="CLU_044146_0_2_9"/>
<dbReference type="eggNOG" id="COG0561">
    <property type="taxonomic scope" value="Bacteria"/>
</dbReference>
<dbReference type="InterPro" id="IPR000150">
    <property type="entry name" value="Cof"/>
</dbReference>
<dbReference type="InterPro" id="IPR036412">
    <property type="entry name" value="HAD-like_sf"/>
</dbReference>
<dbReference type="GO" id="GO:0016791">
    <property type="term" value="F:phosphatase activity"/>
    <property type="evidence" value="ECO:0007669"/>
    <property type="project" value="TreeGrafter"/>
</dbReference>
<dbReference type="STRING" id="335541.Swol_0258"/>
<dbReference type="SFLD" id="SFLDG01140">
    <property type="entry name" value="C2.B:_Phosphomannomutase_and_P"/>
    <property type="match status" value="1"/>
</dbReference>
<dbReference type="SFLD" id="SFLDS00003">
    <property type="entry name" value="Haloacid_Dehalogenase"/>
    <property type="match status" value="1"/>
</dbReference>
<proteinExistence type="predicted"/>
<accession>Q0B097</accession>
<dbReference type="PROSITE" id="PS01229">
    <property type="entry name" value="COF_2"/>
    <property type="match status" value="1"/>
</dbReference>
<dbReference type="Gene3D" id="3.40.50.1000">
    <property type="entry name" value="HAD superfamily/HAD-like"/>
    <property type="match status" value="1"/>
</dbReference>
<dbReference type="SUPFAM" id="SSF56784">
    <property type="entry name" value="HAD-like"/>
    <property type="match status" value="1"/>
</dbReference>
<evidence type="ECO:0008006" key="3">
    <source>
        <dbReference type="Google" id="ProtNLM"/>
    </source>
</evidence>
<dbReference type="InterPro" id="IPR023214">
    <property type="entry name" value="HAD_sf"/>
</dbReference>
<dbReference type="OrthoDB" id="9781413at2"/>